<dbReference type="EMBL" id="CP041166">
    <property type="protein sequence ID" value="QFR42661.1"/>
    <property type="molecule type" value="Genomic_DNA"/>
</dbReference>
<reference evidence="3" key="1">
    <citation type="submission" date="2019-06" db="EMBL/GenBank/DDBJ databases">
        <title>Sulfurimonas gotlandica sp. nov., a chemoautotrophic and psychrotolerant epsilonproteobacterium isolated from a pelagic redoxcline, and an emended description of the genus Sulfurimonas.</title>
        <authorList>
            <person name="Wang S."/>
            <person name="Jiang L."/>
            <person name="Shao Z."/>
        </authorList>
    </citation>
    <scope>NUCLEOTIDE SEQUENCE [LARGE SCALE GENOMIC DNA]</scope>
    <source>
        <strain evidence="3">1-1N</strain>
    </source>
</reference>
<name>A0AAJ4A2E4_9BACT</name>
<dbReference type="RefSeq" id="WP_152298727.1">
    <property type="nucleotide sequence ID" value="NZ_CP041166.1"/>
</dbReference>
<organism evidence="2 3">
    <name type="scientific">Sulfurimonas xiamenensis</name>
    <dbReference type="NCBI Taxonomy" id="2590021"/>
    <lineage>
        <taxon>Bacteria</taxon>
        <taxon>Pseudomonadati</taxon>
        <taxon>Campylobacterota</taxon>
        <taxon>Epsilonproteobacteria</taxon>
        <taxon>Campylobacterales</taxon>
        <taxon>Sulfurimonadaceae</taxon>
        <taxon>Sulfurimonas</taxon>
    </lineage>
</organism>
<evidence type="ECO:0000313" key="2">
    <source>
        <dbReference type="EMBL" id="QFR42661.1"/>
    </source>
</evidence>
<protein>
    <recommendedName>
        <fullName evidence="1">Plasminogen-binding protein PgbA N-terminal domain-containing protein</fullName>
    </recommendedName>
</protein>
<keyword evidence="3" id="KW-1185">Reference proteome</keyword>
<dbReference type="AlphaFoldDB" id="A0AAJ4A2E4"/>
<dbReference type="Proteomes" id="UP000326061">
    <property type="component" value="Chromosome"/>
</dbReference>
<feature type="domain" description="Plasminogen-binding protein PgbA N-terminal" evidence="1">
    <location>
        <begin position="19"/>
        <end position="233"/>
    </location>
</feature>
<evidence type="ECO:0000313" key="3">
    <source>
        <dbReference type="Proteomes" id="UP000326061"/>
    </source>
</evidence>
<proteinExistence type="predicted"/>
<dbReference type="InterPro" id="IPR029276">
    <property type="entry name" value="PgbA_N"/>
</dbReference>
<dbReference type="KEGG" id="suln:FJR47_01515"/>
<sequence length="265" mass="29712">MKYIFLLIIITLELFGVVLKSPIVAVNEDETEVSINIESIDVGVSGFVVHEIDKGHTAILKNATVSSFDEKNKIAKVAISEFNGFSNSALPDGKWSVKVGDSVILAFGYTRGLLIAPNEEIYYRVTKNSKLQWVHPDIFATILSFNGHPTPLRSDFSEMSSSTSVGLVFIYLDKKVYTLDAKSFKILAITDAELEDSEVNLPFYTRVPEIDAAWWGEGSEELDAYEPHYYKLIIEANPDSRELYDIIKNGDKKLENLLEDFDIKG</sequence>
<dbReference type="Pfam" id="PF15436">
    <property type="entry name" value="PGBA_N"/>
    <property type="match status" value="1"/>
</dbReference>
<evidence type="ECO:0000259" key="1">
    <source>
        <dbReference type="Pfam" id="PF15436"/>
    </source>
</evidence>
<accession>A0AAJ4A2E4</accession>
<gene>
    <name evidence="2" type="ORF">FJR47_01515</name>
</gene>